<organism evidence="2">
    <name type="scientific">marine metagenome</name>
    <dbReference type="NCBI Taxonomy" id="408172"/>
    <lineage>
        <taxon>unclassified sequences</taxon>
        <taxon>metagenomes</taxon>
        <taxon>ecological metagenomes</taxon>
    </lineage>
</organism>
<protein>
    <submittedName>
        <fullName evidence="2">Uncharacterized protein</fullName>
    </submittedName>
</protein>
<evidence type="ECO:0000313" key="2">
    <source>
        <dbReference type="EMBL" id="SVB71273.1"/>
    </source>
</evidence>
<gene>
    <name evidence="2" type="ORF">METZ01_LOCUS224127</name>
</gene>
<evidence type="ECO:0000256" key="1">
    <source>
        <dbReference type="SAM" id="MobiDB-lite"/>
    </source>
</evidence>
<name>A0A382G9J5_9ZZZZ</name>
<feature type="region of interest" description="Disordered" evidence="1">
    <location>
        <begin position="1"/>
        <end position="24"/>
    </location>
</feature>
<reference evidence="2" key="1">
    <citation type="submission" date="2018-05" db="EMBL/GenBank/DDBJ databases">
        <authorList>
            <person name="Lanie J.A."/>
            <person name="Ng W.-L."/>
            <person name="Kazmierczak K.M."/>
            <person name="Andrzejewski T.M."/>
            <person name="Davidsen T.M."/>
            <person name="Wayne K.J."/>
            <person name="Tettelin H."/>
            <person name="Glass J.I."/>
            <person name="Rusch D."/>
            <person name="Podicherti R."/>
            <person name="Tsui H.-C.T."/>
            <person name="Winkler M.E."/>
        </authorList>
    </citation>
    <scope>NUCLEOTIDE SEQUENCE</scope>
</reference>
<accession>A0A382G9J5</accession>
<feature type="non-terminal residue" evidence="2">
    <location>
        <position position="1"/>
    </location>
</feature>
<dbReference type="AlphaFoldDB" id="A0A382G9J5"/>
<dbReference type="EMBL" id="UINC01054035">
    <property type="protein sequence ID" value="SVB71273.1"/>
    <property type="molecule type" value="Genomic_DNA"/>
</dbReference>
<proteinExistence type="predicted"/>
<sequence length="24" mass="2557">GRAEPIKQPLPGAQLRGQRAGLNE</sequence>